<dbReference type="PROSITE" id="PS50011">
    <property type="entry name" value="PROTEIN_KINASE_DOM"/>
    <property type="match status" value="1"/>
</dbReference>
<feature type="binding site" evidence="19">
    <location>
        <position position="700"/>
    </location>
    <ligand>
        <name>ATP</name>
        <dbReference type="ChEBI" id="CHEBI:30616"/>
    </ligand>
</feature>
<dbReference type="FunFam" id="3.80.10.10:FF:000111">
    <property type="entry name" value="LRR receptor-like serine/threonine-protein kinase ERECTA"/>
    <property type="match status" value="1"/>
</dbReference>
<dbReference type="EMBL" id="JABFUD020000022">
    <property type="protein sequence ID" value="KAI5062220.1"/>
    <property type="molecule type" value="Genomic_DNA"/>
</dbReference>
<evidence type="ECO:0000256" key="19">
    <source>
        <dbReference type="PROSITE-ProRule" id="PRU10141"/>
    </source>
</evidence>
<dbReference type="InterPro" id="IPR008271">
    <property type="entry name" value="Ser/Thr_kinase_AS"/>
</dbReference>
<dbReference type="PANTHER" id="PTHR48053">
    <property type="entry name" value="LEUCINE RICH REPEAT FAMILY PROTEIN, EXPRESSED"/>
    <property type="match status" value="1"/>
</dbReference>
<keyword evidence="17" id="KW-0675">Receptor</keyword>
<comment type="caution">
    <text evidence="22">The sequence shown here is derived from an EMBL/GenBank/DDBJ whole genome shotgun (WGS) entry which is preliminary data.</text>
</comment>
<dbReference type="GO" id="GO:0004674">
    <property type="term" value="F:protein serine/threonine kinase activity"/>
    <property type="evidence" value="ECO:0007669"/>
    <property type="project" value="UniProtKB-KW"/>
</dbReference>
<dbReference type="InterPro" id="IPR051716">
    <property type="entry name" value="Plant_RL_S/T_kinase"/>
</dbReference>
<dbReference type="InterPro" id="IPR032675">
    <property type="entry name" value="LRR_dom_sf"/>
</dbReference>
<feature type="domain" description="Protein kinase" evidence="21">
    <location>
        <begin position="671"/>
        <end position="940"/>
    </location>
</feature>
<dbReference type="PANTHER" id="PTHR48053:SF120">
    <property type="entry name" value="PROTEIN KINASE DOMAIN-CONTAINING PROTEIN"/>
    <property type="match status" value="1"/>
</dbReference>
<name>A0A9D4U6W5_ADICA</name>
<dbReference type="SMART" id="SM00369">
    <property type="entry name" value="LRR_TYP"/>
    <property type="match status" value="7"/>
</dbReference>
<organism evidence="22 24">
    <name type="scientific">Adiantum capillus-veneris</name>
    <name type="common">Maidenhair fern</name>
    <dbReference type="NCBI Taxonomy" id="13818"/>
    <lineage>
        <taxon>Eukaryota</taxon>
        <taxon>Viridiplantae</taxon>
        <taxon>Streptophyta</taxon>
        <taxon>Embryophyta</taxon>
        <taxon>Tracheophyta</taxon>
        <taxon>Polypodiopsida</taxon>
        <taxon>Polypodiidae</taxon>
        <taxon>Polypodiales</taxon>
        <taxon>Pteridineae</taxon>
        <taxon>Pteridaceae</taxon>
        <taxon>Vittarioideae</taxon>
        <taxon>Adiantum</taxon>
    </lineage>
</organism>
<dbReference type="InterPro" id="IPR011009">
    <property type="entry name" value="Kinase-like_dom_sf"/>
</dbReference>
<keyword evidence="18" id="KW-0325">Glycoprotein</keyword>
<evidence type="ECO:0000256" key="17">
    <source>
        <dbReference type="ARBA" id="ARBA00023170"/>
    </source>
</evidence>
<evidence type="ECO:0000256" key="15">
    <source>
        <dbReference type="ARBA" id="ARBA00022989"/>
    </source>
</evidence>
<evidence type="ECO:0000256" key="3">
    <source>
        <dbReference type="ARBA" id="ARBA00008684"/>
    </source>
</evidence>
<sequence length="1001" mass="110200">MRLSRHTLETMGRGAQLAVKLLMAFVVSLICYPSISSAGIPQEGQVLMELKRGLKDPNNELYSWNPTMIQDHCFWLGVTCDNVTQGVEVLNLSSLSLSGEISPSIGKLKYLATLNMSHNMLYGQVPDEIGDCASIQYVDLSYNQIDGDIPFSLSKLKDLEYFIMKNNELSGPLPSTLSQLPNLKVLDLADNSLSGEIPSLIYWSEVLQYLGLRNNNITGRLSSEICRLTGLWYFDVRNNNLTGPIPETIGNCTSFQILDLAFNQFTGGIPFNIGFLQVATLSLQGNKLSGVIPDVVGLMQALAVLDLSYNNFHGPIPPILGNLSYTGKLYLQGNNLSGPIPPELGNMSKLQYLQLNDNSLTGAIPPELGRLQELWEINLSNNLLDGPIPENLSSCISLTTIYAHNNQLTGTIPPQLQDISLLSKLNLSGNYLQGNIPPELGHIRQLEKLDLSNNYLNGFIPTSIGDLEHLFELNLSRNKLLGAIPAEFGNLRGLVKMDLSHNRLHGPIPRELGQLQDLNVLFLNNNELYGIIPQELVNCLSLIALNLSFNNLSGDIPVARNFTRFSYESYHGNTGLCGKKIGLLCGPYTAPSNGMKSKSLFIGLGLSVAICLLALLAYLWKANHQSDKLARKGAGKPGSGKVMHGPPRIVILHMDLASHSYDDIMRLTDNLGQRYVIGFGASSTVYKCVLKSGKSIAVKKLYSHYHQNSREFEAELDTVGRIKHRNLVSLHGYSLSSHGNLLFYEYMENGSLWDALHGSRKMKLDWDLRLSIALGSAKGLAYLHHDCDPRIVHRDVKTSNILLDESFEAHLTDFGIAKSILLAKAHTSTLVMGTIGYIDPEYARTSRLNEKSDVYSFGIVLFELLTGRKAVDDETNLHQWVLKKYDGGLVMEIVDPVLKDAQMDLAAVNKALQLALLCTKRHPTARPTMHDVVRVLQSLFPIAPSKPAPATQPGSVYPRYLDEYGDSKSKEDLNLAGGSSSSTSAGHLFVKFGEVISQNTV</sequence>
<evidence type="ECO:0000256" key="4">
    <source>
        <dbReference type="ARBA" id="ARBA00009592"/>
    </source>
</evidence>
<evidence type="ECO:0000256" key="11">
    <source>
        <dbReference type="ARBA" id="ARBA00022737"/>
    </source>
</evidence>
<dbReference type="EC" id="2.7.11.1" evidence="5"/>
<evidence type="ECO:0000256" key="2">
    <source>
        <dbReference type="ARBA" id="ARBA00004479"/>
    </source>
</evidence>
<dbReference type="GO" id="GO:0005886">
    <property type="term" value="C:plasma membrane"/>
    <property type="evidence" value="ECO:0007669"/>
    <property type="project" value="UniProtKB-SubCell"/>
</dbReference>
<feature type="transmembrane region" description="Helical" evidence="20">
    <location>
        <begin position="600"/>
        <end position="620"/>
    </location>
</feature>
<dbReference type="SUPFAM" id="SSF52047">
    <property type="entry name" value="RNI-like"/>
    <property type="match status" value="1"/>
</dbReference>
<dbReference type="FunFam" id="3.80.10.10:FF:000041">
    <property type="entry name" value="LRR receptor-like serine/threonine-protein kinase ERECTA"/>
    <property type="match status" value="1"/>
</dbReference>
<keyword evidence="16 20" id="KW-0472">Membrane</keyword>
<dbReference type="Gene3D" id="3.30.200.20">
    <property type="entry name" value="Phosphorylase Kinase, domain 1"/>
    <property type="match status" value="1"/>
</dbReference>
<dbReference type="Pfam" id="PF13855">
    <property type="entry name" value="LRR_8"/>
    <property type="match status" value="1"/>
</dbReference>
<dbReference type="SUPFAM" id="SSF56112">
    <property type="entry name" value="Protein kinase-like (PK-like)"/>
    <property type="match status" value="1"/>
</dbReference>
<comment type="similarity">
    <text evidence="4">Belongs to the RLP family.</text>
</comment>
<accession>A0A9D4U6W5</accession>
<evidence type="ECO:0000313" key="24">
    <source>
        <dbReference type="Proteomes" id="UP000886520"/>
    </source>
</evidence>
<evidence type="ECO:0000259" key="21">
    <source>
        <dbReference type="PROSITE" id="PS50011"/>
    </source>
</evidence>
<dbReference type="EMBL" id="JABFUD020000022">
    <property type="protein sequence ID" value="KAI5062702.1"/>
    <property type="molecule type" value="Genomic_DNA"/>
</dbReference>
<keyword evidence="8" id="KW-0808">Transferase</keyword>
<dbReference type="Gene3D" id="3.80.10.10">
    <property type="entry name" value="Ribonuclease Inhibitor"/>
    <property type="match status" value="5"/>
</dbReference>
<evidence type="ECO:0000256" key="16">
    <source>
        <dbReference type="ARBA" id="ARBA00023136"/>
    </source>
</evidence>
<dbReference type="FunFam" id="3.80.10.10:FF:000077">
    <property type="entry name" value="LRR receptor-like serine/threonine-protein kinase ERL1"/>
    <property type="match status" value="1"/>
</dbReference>
<keyword evidence="6" id="KW-0723">Serine/threonine-protein kinase</keyword>
<reference evidence="22" key="1">
    <citation type="submission" date="2021-01" db="EMBL/GenBank/DDBJ databases">
        <title>Adiantum capillus-veneris genome.</title>
        <authorList>
            <person name="Fang Y."/>
            <person name="Liao Q."/>
        </authorList>
    </citation>
    <scope>NUCLEOTIDE SEQUENCE</scope>
    <source>
        <strain evidence="22">H3</strain>
        <tissue evidence="22">Leaf</tissue>
    </source>
</reference>
<dbReference type="AlphaFoldDB" id="A0A9D4U6W5"/>
<dbReference type="FunFam" id="3.30.200.20:FF:000288">
    <property type="entry name" value="LRR receptor-like serine/threonine-protein kinase ERECTA"/>
    <property type="match status" value="1"/>
</dbReference>
<dbReference type="InterPro" id="IPR001611">
    <property type="entry name" value="Leu-rich_rpt"/>
</dbReference>
<evidence type="ECO:0000256" key="14">
    <source>
        <dbReference type="ARBA" id="ARBA00022840"/>
    </source>
</evidence>
<evidence type="ECO:0000313" key="23">
    <source>
        <dbReference type="EMBL" id="KAI5062702.1"/>
    </source>
</evidence>
<evidence type="ECO:0000256" key="5">
    <source>
        <dbReference type="ARBA" id="ARBA00012513"/>
    </source>
</evidence>
<dbReference type="InterPro" id="IPR003591">
    <property type="entry name" value="Leu-rich_rpt_typical-subtyp"/>
</dbReference>
<dbReference type="InterPro" id="IPR000719">
    <property type="entry name" value="Prot_kinase_dom"/>
</dbReference>
<dbReference type="OrthoDB" id="676979at2759"/>
<dbReference type="InterPro" id="IPR013210">
    <property type="entry name" value="LRR_N_plant-typ"/>
</dbReference>
<evidence type="ECO:0000256" key="18">
    <source>
        <dbReference type="ARBA" id="ARBA00023180"/>
    </source>
</evidence>
<evidence type="ECO:0000256" key="7">
    <source>
        <dbReference type="ARBA" id="ARBA00022614"/>
    </source>
</evidence>
<evidence type="ECO:0000256" key="1">
    <source>
        <dbReference type="ARBA" id="ARBA00004236"/>
    </source>
</evidence>
<keyword evidence="7" id="KW-0433">Leucine-rich repeat</keyword>
<dbReference type="PROSITE" id="PS00108">
    <property type="entry name" value="PROTEIN_KINASE_ST"/>
    <property type="match status" value="1"/>
</dbReference>
<dbReference type="Gene3D" id="1.10.510.10">
    <property type="entry name" value="Transferase(Phosphotransferase) domain 1"/>
    <property type="match status" value="1"/>
</dbReference>
<evidence type="ECO:0000256" key="9">
    <source>
        <dbReference type="ARBA" id="ARBA00022692"/>
    </source>
</evidence>
<evidence type="ECO:0000256" key="12">
    <source>
        <dbReference type="ARBA" id="ARBA00022741"/>
    </source>
</evidence>
<dbReference type="FunFam" id="3.80.10.10:FF:000186">
    <property type="entry name" value="LRR receptor-like serine/threonine-protein kinase ERECTA"/>
    <property type="match status" value="1"/>
</dbReference>
<comment type="subcellular location">
    <subcellularLocation>
        <location evidence="1">Cell membrane</location>
    </subcellularLocation>
    <subcellularLocation>
        <location evidence="2">Membrane</location>
        <topology evidence="2">Single-pass type I membrane protein</topology>
    </subcellularLocation>
</comment>
<dbReference type="FunFam" id="3.80.10.10:FF:000261">
    <property type="entry name" value="LRR receptor-like serine/threonine-protein kinase ERECTA"/>
    <property type="match status" value="1"/>
</dbReference>
<dbReference type="InterPro" id="IPR017441">
    <property type="entry name" value="Protein_kinase_ATP_BS"/>
</dbReference>
<dbReference type="Proteomes" id="UP000886520">
    <property type="component" value="Chromosome 22"/>
</dbReference>
<dbReference type="SMART" id="SM00220">
    <property type="entry name" value="S_TKc"/>
    <property type="match status" value="1"/>
</dbReference>
<evidence type="ECO:0000256" key="10">
    <source>
        <dbReference type="ARBA" id="ARBA00022729"/>
    </source>
</evidence>
<evidence type="ECO:0000256" key="13">
    <source>
        <dbReference type="ARBA" id="ARBA00022777"/>
    </source>
</evidence>
<comment type="similarity">
    <text evidence="3">Belongs to the protein kinase superfamily. Ser/Thr protein kinase family.</text>
</comment>
<dbReference type="PROSITE" id="PS00107">
    <property type="entry name" value="PROTEIN_KINASE_ATP"/>
    <property type="match status" value="1"/>
</dbReference>
<keyword evidence="15 20" id="KW-1133">Transmembrane helix</keyword>
<dbReference type="Pfam" id="PF08263">
    <property type="entry name" value="LRRNT_2"/>
    <property type="match status" value="1"/>
</dbReference>
<dbReference type="GO" id="GO:0005524">
    <property type="term" value="F:ATP binding"/>
    <property type="evidence" value="ECO:0007669"/>
    <property type="project" value="UniProtKB-UniRule"/>
</dbReference>
<keyword evidence="14 19" id="KW-0067">ATP-binding</keyword>
<dbReference type="Pfam" id="PF00069">
    <property type="entry name" value="Pkinase"/>
    <property type="match status" value="1"/>
</dbReference>
<dbReference type="FunFam" id="1.10.510.10:FF:000290">
    <property type="entry name" value="LRR receptor-like serine/threonine-protein kinase ERECTA"/>
    <property type="match status" value="1"/>
</dbReference>
<evidence type="ECO:0000256" key="20">
    <source>
        <dbReference type="SAM" id="Phobius"/>
    </source>
</evidence>
<keyword evidence="13" id="KW-0418">Kinase</keyword>
<dbReference type="SUPFAM" id="SSF52058">
    <property type="entry name" value="L domain-like"/>
    <property type="match status" value="1"/>
</dbReference>
<evidence type="ECO:0000313" key="22">
    <source>
        <dbReference type="EMBL" id="KAI5062220.1"/>
    </source>
</evidence>
<dbReference type="PROSITE" id="PS51450">
    <property type="entry name" value="LRR"/>
    <property type="match status" value="1"/>
</dbReference>
<evidence type="ECO:0000256" key="8">
    <source>
        <dbReference type="ARBA" id="ARBA00022679"/>
    </source>
</evidence>
<gene>
    <name evidence="22" type="ORF">GOP47_0022759</name>
    <name evidence="23" type="ORF">GOP47_0023241</name>
</gene>
<keyword evidence="10" id="KW-0732">Signal</keyword>
<proteinExistence type="inferred from homology"/>
<keyword evidence="24" id="KW-1185">Reference proteome</keyword>
<keyword evidence="12 19" id="KW-0547">Nucleotide-binding</keyword>
<keyword evidence="9 20" id="KW-0812">Transmembrane</keyword>
<keyword evidence="11" id="KW-0677">Repeat</keyword>
<protein>
    <recommendedName>
        <fullName evidence="5">non-specific serine/threonine protein kinase</fullName>
        <ecNumber evidence="5">2.7.11.1</ecNumber>
    </recommendedName>
</protein>
<evidence type="ECO:0000256" key="6">
    <source>
        <dbReference type="ARBA" id="ARBA00022527"/>
    </source>
</evidence>
<dbReference type="Pfam" id="PF00560">
    <property type="entry name" value="LRR_1"/>
    <property type="match status" value="10"/>
</dbReference>